<dbReference type="RefSeq" id="YP_010800554.1">
    <property type="nucleotide sequence ID" value="NC_076869.1"/>
</dbReference>
<protein>
    <submittedName>
        <fullName evidence="2">Fibrous body protein</fullName>
    </submittedName>
</protein>
<dbReference type="Pfam" id="PF05531">
    <property type="entry name" value="NPV_P10"/>
    <property type="match status" value="1"/>
</dbReference>
<feature type="region of interest" description="Disordered" evidence="1">
    <location>
        <begin position="69"/>
        <end position="92"/>
    </location>
</feature>
<dbReference type="InterPro" id="IPR008702">
    <property type="entry name" value="NPV_P10"/>
</dbReference>
<keyword evidence="3" id="KW-1185">Reference proteome</keyword>
<evidence type="ECO:0000256" key="1">
    <source>
        <dbReference type="SAM" id="MobiDB-lite"/>
    </source>
</evidence>
<dbReference type="EMBL" id="MT040195">
    <property type="protein sequence ID" value="QNV47847.1"/>
    <property type="molecule type" value="Genomic_DNA"/>
</dbReference>
<evidence type="ECO:0000313" key="2">
    <source>
        <dbReference type="EMBL" id="QNV47847.1"/>
    </source>
</evidence>
<sequence>MSQNILLLIRSDIKAVDEKVDVLQQSIDDVKSNLPDTSELSAKLDAQATTLDTIVSQVNNINDILNPDLPEVPEVPVVPDVPGLRQQKKSKK</sequence>
<feature type="compositionally biased region" description="Low complexity" evidence="1">
    <location>
        <begin position="69"/>
        <end position="82"/>
    </location>
</feature>
<organism evidence="2 3">
    <name type="scientific">Spodoptera eridania nucleopolyhedrovirus</name>
    <dbReference type="NCBI Taxonomy" id="2315721"/>
    <lineage>
        <taxon>Viruses</taxon>
        <taxon>Viruses incertae sedis</taxon>
        <taxon>Naldaviricetes</taxon>
        <taxon>Lefavirales</taxon>
        <taxon>Baculoviridae</taxon>
        <taxon>Alphabaculovirus</taxon>
        <taxon>Alphabaculovirus speridaniae</taxon>
    </lineage>
</organism>
<proteinExistence type="predicted"/>
<dbReference type="GeneID" id="80539158"/>
<accession>A0ABX6TR66</accession>
<reference evidence="2 3" key="1">
    <citation type="journal article" date="2020" name="Genomics">
        <title>Characterization of a novel alphabaculovirus isolated from the Southern armyworm, Spodoptera eridania (Cramer, 1782) (Lepidoptera: Noctuidae) and the evolution of odv-e66, a bacterium-acquired baculoviral chondroitinase gene.</title>
        <authorList>
            <person name="Rodrigues D.T."/>
            <person name="Peterson L."/>
            <person name="de Oliveira L.B."/>
            <person name="Sosa-Gomez D.R."/>
            <person name="Ribeiro B.M."/>
            <person name="Ardisson-Araujo D.M.P."/>
        </authorList>
    </citation>
    <scope>NUCLEOTIDE SEQUENCE [LARGE SCALE GENOMIC DNA]</scope>
    <source>
        <strain evidence="2">CNPSo-165</strain>
    </source>
</reference>
<name>A0ABX6TR66_9ABAC</name>
<dbReference type="Proteomes" id="UP000831439">
    <property type="component" value="Segment"/>
</dbReference>
<evidence type="ECO:0000313" key="3">
    <source>
        <dbReference type="Proteomes" id="UP000831439"/>
    </source>
</evidence>